<keyword evidence="2" id="KW-1185">Reference proteome</keyword>
<evidence type="ECO:0000313" key="2">
    <source>
        <dbReference type="Proteomes" id="UP000663720"/>
    </source>
</evidence>
<dbReference type="Pfam" id="PF14076">
    <property type="entry name" value="DUF4258"/>
    <property type="match status" value="1"/>
</dbReference>
<proteinExistence type="predicted"/>
<organism evidence="1 2">
    <name type="scientific">Desulfonema limicola</name>
    <dbReference type="NCBI Taxonomy" id="45656"/>
    <lineage>
        <taxon>Bacteria</taxon>
        <taxon>Pseudomonadati</taxon>
        <taxon>Thermodesulfobacteriota</taxon>
        <taxon>Desulfobacteria</taxon>
        <taxon>Desulfobacterales</taxon>
        <taxon>Desulfococcaceae</taxon>
        <taxon>Desulfonema</taxon>
    </lineage>
</organism>
<protein>
    <submittedName>
        <fullName evidence="1">DUF4258</fullName>
    </submittedName>
</protein>
<reference evidence="1" key="1">
    <citation type="journal article" date="2021" name="Microb. Physiol.">
        <title>Proteogenomic Insights into the Physiology of Marine, Sulfate-Reducing, Filamentous Desulfonema limicola and Desulfonema magnum.</title>
        <authorList>
            <person name="Schnaars V."/>
            <person name="Wohlbrand L."/>
            <person name="Scheve S."/>
            <person name="Hinrichs C."/>
            <person name="Reinhardt R."/>
            <person name="Rabus R."/>
        </authorList>
    </citation>
    <scope>NUCLEOTIDE SEQUENCE</scope>
    <source>
        <strain evidence="1">5ac10</strain>
    </source>
</reference>
<name>A0A975B559_9BACT</name>
<evidence type="ECO:0000313" key="1">
    <source>
        <dbReference type="EMBL" id="QTA78939.1"/>
    </source>
</evidence>
<dbReference type="KEGG" id="dli:dnl_11865"/>
<dbReference type="Proteomes" id="UP000663720">
    <property type="component" value="Chromosome"/>
</dbReference>
<gene>
    <name evidence="1" type="ORF">dnl_11865</name>
</gene>
<dbReference type="InterPro" id="IPR025354">
    <property type="entry name" value="DUF4258"/>
</dbReference>
<dbReference type="AlphaFoldDB" id="A0A975B559"/>
<dbReference type="RefSeq" id="WP_207690747.1">
    <property type="nucleotide sequence ID" value="NZ_CP061799.1"/>
</dbReference>
<dbReference type="EMBL" id="CP061799">
    <property type="protein sequence ID" value="QTA78939.1"/>
    <property type="molecule type" value="Genomic_DNA"/>
</dbReference>
<accession>A0A975B559</accession>
<sequence>MDIENIIHAVRNHRVRITDHADEESFNDGLTYDEIYISVIHGQIIEDYPNDKPYPSCLIMGKNFSGEPIHSVWAYNPGTLWAVLVTVYRPNPKRWIDWKVRVKK</sequence>